<comment type="caution">
    <text evidence="8">The sequence shown here is derived from an EMBL/GenBank/DDBJ whole genome shotgun (WGS) entry which is preliminary data.</text>
</comment>
<evidence type="ECO:0000256" key="5">
    <source>
        <dbReference type="ARBA" id="ARBA00023136"/>
    </source>
</evidence>
<dbReference type="PANTHER" id="PTHR30294">
    <property type="entry name" value="MEMBRANE COMPONENT OF ABC TRANSPORTER YHHJ-RELATED"/>
    <property type="match status" value="1"/>
</dbReference>
<dbReference type="InterPro" id="IPR051449">
    <property type="entry name" value="ABC-2_transporter_component"/>
</dbReference>
<feature type="transmembrane region" description="Helical" evidence="6">
    <location>
        <begin position="21"/>
        <end position="43"/>
    </location>
</feature>
<feature type="transmembrane region" description="Helical" evidence="6">
    <location>
        <begin position="280"/>
        <end position="301"/>
    </location>
</feature>
<dbReference type="InterPro" id="IPR013525">
    <property type="entry name" value="ABC2_TM"/>
</dbReference>
<feature type="transmembrane region" description="Helical" evidence="6">
    <location>
        <begin position="313"/>
        <end position="329"/>
    </location>
</feature>
<keyword evidence="2" id="KW-1003">Cell membrane</keyword>
<evidence type="ECO:0000256" key="3">
    <source>
        <dbReference type="ARBA" id="ARBA00022692"/>
    </source>
</evidence>
<evidence type="ECO:0000256" key="4">
    <source>
        <dbReference type="ARBA" id="ARBA00022989"/>
    </source>
</evidence>
<feature type="domain" description="ABC-2 type transporter transmembrane" evidence="7">
    <location>
        <begin position="19"/>
        <end position="375"/>
    </location>
</feature>
<evidence type="ECO:0000313" key="8">
    <source>
        <dbReference type="EMBL" id="KRM98462.1"/>
    </source>
</evidence>
<dbReference type="Pfam" id="PF12698">
    <property type="entry name" value="ABC2_membrane_3"/>
    <property type="match status" value="1"/>
</dbReference>
<dbReference type="PATRIC" id="fig|1423796.3.peg.1309"/>
<feature type="transmembrane region" description="Helical" evidence="6">
    <location>
        <begin position="335"/>
        <end position="353"/>
    </location>
</feature>
<organism evidence="8 9">
    <name type="scientific">Loigolactobacillus rennini DSM 20253</name>
    <dbReference type="NCBI Taxonomy" id="1423796"/>
    <lineage>
        <taxon>Bacteria</taxon>
        <taxon>Bacillati</taxon>
        <taxon>Bacillota</taxon>
        <taxon>Bacilli</taxon>
        <taxon>Lactobacillales</taxon>
        <taxon>Lactobacillaceae</taxon>
        <taxon>Loigolactobacillus</taxon>
    </lineage>
</organism>
<accession>A0A0R2D2S2</accession>
<evidence type="ECO:0000256" key="1">
    <source>
        <dbReference type="ARBA" id="ARBA00004651"/>
    </source>
</evidence>
<keyword evidence="3 6" id="KW-0812">Transmembrane</keyword>
<evidence type="ECO:0000256" key="6">
    <source>
        <dbReference type="SAM" id="Phobius"/>
    </source>
</evidence>
<protein>
    <submittedName>
        <fullName evidence="8">Abc transporter, permease protein</fullName>
    </submittedName>
</protein>
<feature type="transmembrane region" description="Helical" evidence="6">
    <location>
        <begin position="175"/>
        <end position="194"/>
    </location>
</feature>
<feature type="transmembrane region" description="Helical" evidence="6">
    <location>
        <begin position="365"/>
        <end position="387"/>
    </location>
</feature>
<reference evidence="8 9" key="1">
    <citation type="journal article" date="2015" name="Genome Announc.">
        <title>Expanding the biotechnology potential of lactobacilli through comparative genomics of 213 strains and associated genera.</title>
        <authorList>
            <person name="Sun Z."/>
            <person name="Harris H.M."/>
            <person name="McCann A."/>
            <person name="Guo C."/>
            <person name="Argimon S."/>
            <person name="Zhang W."/>
            <person name="Yang X."/>
            <person name="Jeffery I.B."/>
            <person name="Cooney J.C."/>
            <person name="Kagawa T.F."/>
            <person name="Liu W."/>
            <person name="Song Y."/>
            <person name="Salvetti E."/>
            <person name="Wrobel A."/>
            <person name="Rasinkangas P."/>
            <person name="Parkhill J."/>
            <person name="Rea M.C."/>
            <person name="O'Sullivan O."/>
            <person name="Ritari J."/>
            <person name="Douillard F.P."/>
            <person name="Paul Ross R."/>
            <person name="Yang R."/>
            <person name="Briner A.E."/>
            <person name="Felis G.E."/>
            <person name="de Vos W.M."/>
            <person name="Barrangou R."/>
            <person name="Klaenhammer T.R."/>
            <person name="Caufield P.W."/>
            <person name="Cui Y."/>
            <person name="Zhang H."/>
            <person name="O'Toole P.W."/>
        </authorList>
    </citation>
    <scope>NUCLEOTIDE SEQUENCE [LARGE SCALE GENOMIC DNA]</scope>
    <source>
        <strain evidence="8 9">DSM 20253</strain>
    </source>
</reference>
<comment type="subcellular location">
    <subcellularLocation>
        <location evidence="1">Cell membrane</location>
        <topology evidence="1">Multi-pass membrane protein</topology>
    </subcellularLocation>
</comment>
<keyword evidence="5 6" id="KW-0472">Membrane</keyword>
<sequence length="410" mass="45451">MRKIGVVIKQTYLRQVKSWSFVALILTPFIFLLLMFGISYLSVGNATENDALAVVASSATQRQATVKALKTQQVKLNRRYTTRPQAKQALKNDKISGYVVAQTKAQQVQFQYYGTTALSKRTKNQLLAAAVQKQQALNFSAAALTSKQAAALSRAPSFKQHVINTSVDKNKTIKLISFMLLLFMMYFILLTYTATTAQEIASEKGTKIMEVIFSSTKAENYFYGKITGILLVMLTQLLIYGVGGMAIYALTPRIKLLADFLKQHQTLIDGVLHHLLSFNLVYVVLGVLIYTVLAALCGALVTRPEDATKATQPAMYLIMIGFLGALALNQAPNNFFVKLFSYIPFLSSFFMPIRLINQTVSAWGNFASMGILVLATCGLTFYISHIYSGLVLQTDEMGLLKSFRRGITIK</sequence>
<keyword evidence="9" id="KW-1185">Reference proteome</keyword>
<dbReference type="RefSeq" id="WP_057873854.1">
    <property type="nucleotide sequence ID" value="NZ_AYYI01000033.1"/>
</dbReference>
<dbReference type="GO" id="GO:0140359">
    <property type="term" value="F:ABC-type transporter activity"/>
    <property type="evidence" value="ECO:0007669"/>
    <property type="project" value="InterPro"/>
</dbReference>
<keyword evidence="4 6" id="KW-1133">Transmembrane helix</keyword>
<dbReference type="STRING" id="1423796.FC24_GL001283"/>
<evidence type="ECO:0000259" key="7">
    <source>
        <dbReference type="Pfam" id="PF12698"/>
    </source>
</evidence>
<proteinExistence type="predicted"/>
<dbReference type="EMBL" id="AYYI01000033">
    <property type="protein sequence ID" value="KRM98462.1"/>
    <property type="molecule type" value="Genomic_DNA"/>
</dbReference>
<name>A0A0R2D2S2_9LACO</name>
<dbReference type="Proteomes" id="UP000051638">
    <property type="component" value="Unassembled WGS sequence"/>
</dbReference>
<dbReference type="PANTHER" id="PTHR30294:SF29">
    <property type="entry name" value="MULTIDRUG ABC TRANSPORTER PERMEASE YBHS-RELATED"/>
    <property type="match status" value="1"/>
</dbReference>
<evidence type="ECO:0000256" key="2">
    <source>
        <dbReference type="ARBA" id="ARBA00022475"/>
    </source>
</evidence>
<feature type="transmembrane region" description="Helical" evidence="6">
    <location>
        <begin position="226"/>
        <end position="250"/>
    </location>
</feature>
<dbReference type="AlphaFoldDB" id="A0A0R2D2S2"/>
<dbReference type="OrthoDB" id="9768837at2"/>
<evidence type="ECO:0000313" key="9">
    <source>
        <dbReference type="Proteomes" id="UP000051638"/>
    </source>
</evidence>
<dbReference type="GO" id="GO:0005886">
    <property type="term" value="C:plasma membrane"/>
    <property type="evidence" value="ECO:0007669"/>
    <property type="project" value="UniProtKB-SubCell"/>
</dbReference>
<gene>
    <name evidence="8" type="ORF">FC24_GL001283</name>
</gene>